<evidence type="ECO:0000313" key="1">
    <source>
        <dbReference type="EMBL" id="MEE6310910.1"/>
    </source>
</evidence>
<name>A0ABU7SLT8_9ACTN</name>
<gene>
    <name evidence="1" type="ORF">V1634_29125</name>
</gene>
<evidence type="ECO:0000313" key="2">
    <source>
        <dbReference type="Proteomes" id="UP001339911"/>
    </source>
</evidence>
<dbReference type="Proteomes" id="UP001339911">
    <property type="component" value="Unassembled WGS sequence"/>
</dbReference>
<accession>A0ABU7SLT8</accession>
<keyword evidence="2" id="KW-1185">Reference proteome</keyword>
<comment type="caution">
    <text evidence="1">The sequence shown here is derived from an EMBL/GenBank/DDBJ whole genome shotgun (WGS) entry which is preliminary data.</text>
</comment>
<organism evidence="1 2">
    <name type="scientific">Plantactinospora veratri</name>
    <dbReference type="NCBI Taxonomy" id="1436122"/>
    <lineage>
        <taxon>Bacteria</taxon>
        <taxon>Bacillati</taxon>
        <taxon>Actinomycetota</taxon>
        <taxon>Actinomycetes</taxon>
        <taxon>Micromonosporales</taxon>
        <taxon>Micromonosporaceae</taxon>
        <taxon>Plantactinospora</taxon>
    </lineage>
</organism>
<proteinExistence type="predicted"/>
<dbReference type="RefSeq" id="WP_331210932.1">
    <property type="nucleotide sequence ID" value="NZ_JAZGQL010000029.1"/>
</dbReference>
<reference evidence="1 2" key="1">
    <citation type="submission" date="2024-01" db="EMBL/GenBank/DDBJ databases">
        <title>Genome insights into Plantactinospora veratri sp. nov.</title>
        <authorList>
            <person name="Wang L."/>
        </authorList>
    </citation>
    <scope>NUCLEOTIDE SEQUENCE [LARGE SCALE GENOMIC DNA]</scope>
    <source>
        <strain evidence="1 2">NEAU-FHS4</strain>
    </source>
</reference>
<protein>
    <submittedName>
        <fullName evidence="1">Uncharacterized protein</fullName>
    </submittedName>
</protein>
<sequence length="145" mass="15811">MTTSTMANPADLAVSVIHAAYSHLARVERLPAGTSRIAPEGVKDLPAILVRPTRDVPILGRTGDWASCRVSVLAFHRDGYLELSPDDLRGKAGQVDPGYLPADLDHVSLRLTRASADRAVRFIRTDSGVYLAAHRWSASVRLSRR</sequence>
<dbReference type="EMBL" id="JAZGQL010000029">
    <property type="protein sequence ID" value="MEE6310910.1"/>
    <property type="molecule type" value="Genomic_DNA"/>
</dbReference>